<dbReference type="Proteomes" id="UP000215483">
    <property type="component" value="Unassembled WGS sequence"/>
</dbReference>
<feature type="chain" id="PRO_5038601438" description="Lipoprotein" evidence="2">
    <location>
        <begin position="32"/>
        <end position="199"/>
    </location>
</feature>
<organism evidence="3 4">
    <name type="scientific">Streptomyces diastatochromogenes</name>
    <dbReference type="NCBI Taxonomy" id="42236"/>
    <lineage>
        <taxon>Bacteria</taxon>
        <taxon>Bacillati</taxon>
        <taxon>Actinomycetota</taxon>
        <taxon>Actinomycetes</taxon>
        <taxon>Kitasatosporales</taxon>
        <taxon>Streptomycetaceae</taxon>
        <taxon>Streptomyces</taxon>
    </lineage>
</organism>
<dbReference type="RefSeq" id="WP_244202057.1">
    <property type="nucleotide sequence ID" value="NZ_MCGQ01000027.1"/>
</dbReference>
<keyword evidence="2" id="KW-0732">Signal</keyword>
<protein>
    <recommendedName>
        <fullName evidence="5">Lipoprotein</fullName>
    </recommendedName>
</protein>
<dbReference type="AlphaFoldDB" id="A0A233S7U3"/>
<comment type="caution">
    <text evidence="3">The sequence shown here is derived from an EMBL/GenBank/DDBJ whole genome shotgun (WGS) entry which is preliminary data.</text>
</comment>
<reference evidence="3 4" key="1">
    <citation type="submission" date="2016-07" db="EMBL/GenBank/DDBJ databases">
        <title>Draft genome of Streptomyces diastatochromogenes.</title>
        <authorList>
            <person name="Podduturi R."/>
            <person name="Lukassen M.B."/>
            <person name="Clausen N."/>
            <person name="Nielsen J.L."/>
            <person name="Jorgensen N.O."/>
        </authorList>
    </citation>
    <scope>NUCLEOTIDE SEQUENCE [LARGE SCALE GENOMIC DNA]</scope>
    <source>
        <strain evidence="3 4">DSM 40608</strain>
    </source>
</reference>
<feature type="region of interest" description="Disordered" evidence="1">
    <location>
        <begin position="29"/>
        <end position="84"/>
    </location>
</feature>
<feature type="signal peptide" evidence="2">
    <location>
        <begin position="1"/>
        <end position="31"/>
    </location>
</feature>
<gene>
    <name evidence="3" type="ORF">BEK98_28865</name>
</gene>
<evidence type="ECO:0000313" key="3">
    <source>
        <dbReference type="EMBL" id="OXY91723.1"/>
    </source>
</evidence>
<name>A0A233S7U3_STRDA</name>
<accession>A0A233S7U3</accession>
<evidence type="ECO:0000256" key="2">
    <source>
        <dbReference type="SAM" id="SignalP"/>
    </source>
</evidence>
<keyword evidence="4" id="KW-1185">Reference proteome</keyword>
<evidence type="ECO:0000256" key="1">
    <source>
        <dbReference type="SAM" id="MobiDB-lite"/>
    </source>
</evidence>
<feature type="region of interest" description="Disordered" evidence="1">
    <location>
        <begin position="169"/>
        <end position="199"/>
    </location>
</feature>
<dbReference type="EMBL" id="MCGQ01000027">
    <property type="protein sequence ID" value="OXY91723.1"/>
    <property type="molecule type" value="Genomic_DNA"/>
</dbReference>
<evidence type="ECO:0008006" key="5">
    <source>
        <dbReference type="Google" id="ProtNLM"/>
    </source>
</evidence>
<sequence length="199" mass="20276">MTKISSTGTRAGMVPLVLLAVLAAGCGTQRAGDDAGAGGPSRSAVATPSTPADFPCPGESPTPSPKPSTATPSPTAPPTDHYAENHGFMVPFELHGKRRCQGLAVVGRVRKALEPLRTRGQFNPESVRKALVGLGYSGGQVQTYQSGGGVGFLVQVDDYPVCVEGSLQGTPTLDGATTEADAFGGYPDHDGCDQPSGGH</sequence>
<proteinExistence type="predicted"/>
<evidence type="ECO:0000313" key="4">
    <source>
        <dbReference type="Proteomes" id="UP000215483"/>
    </source>
</evidence>
<dbReference type="PROSITE" id="PS51257">
    <property type="entry name" value="PROKAR_LIPOPROTEIN"/>
    <property type="match status" value="1"/>
</dbReference>